<dbReference type="InterPro" id="IPR052353">
    <property type="entry name" value="Benzoxazolinone_Detox_Enz"/>
</dbReference>
<dbReference type="PROSITE" id="PS51340">
    <property type="entry name" value="MOSC"/>
    <property type="match status" value="1"/>
</dbReference>
<organism evidence="2 3">
    <name type="scientific">Limnoglobus roseus</name>
    <dbReference type="NCBI Taxonomy" id="2598579"/>
    <lineage>
        <taxon>Bacteria</taxon>
        <taxon>Pseudomonadati</taxon>
        <taxon>Planctomycetota</taxon>
        <taxon>Planctomycetia</taxon>
        <taxon>Gemmatales</taxon>
        <taxon>Gemmataceae</taxon>
        <taxon>Limnoglobus</taxon>
    </lineage>
</organism>
<dbReference type="InterPro" id="IPR011037">
    <property type="entry name" value="Pyrv_Knase-like_insert_dom_sf"/>
</dbReference>
<dbReference type="AlphaFoldDB" id="A0A5C1A6E8"/>
<evidence type="ECO:0000259" key="1">
    <source>
        <dbReference type="PROSITE" id="PS51340"/>
    </source>
</evidence>
<gene>
    <name evidence="2" type="ORF">PX52LOC_01635</name>
</gene>
<evidence type="ECO:0000313" key="3">
    <source>
        <dbReference type="Proteomes" id="UP000324974"/>
    </source>
</evidence>
<dbReference type="RefSeq" id="WP_149109614.1">
    <property type="nucleotide sequence ID" value="NZ_CP042425.1"/>
</dbReference>
<reference evidence="3" key="1">
    <citation type="submission" date="2019-08" db="EMBL/GenBank/DDBJ databases">
        <title>Limnoglobus roseus gen. nov., sp. nov., a novel freshwater planctomycete with a giant genome from the family Gemmataceae.</title>
        <authorList>
            <person name="Kulichevskaya I.S."/>
            <person name="Naumoff D.G."/>
            <person name="Miroshnikov K."/>
            <person name="Ivanova A."/>
            <person name="Philippov D.A."/>
            <person name="Hakobyan A."/>
            <person name="Rijpstra I.C."/>
            <person name="Sinninghe Damste J.S."/>
            <person name="Liesack W."/>
            <person name="Dedysh S.N."/>
        </authorList>
    </citation>
    <scope>NUCLEOTIDE SEQUENCE [LARGE SCALE GENOMIC DNA]</scope>
    <source>
        <strain evidence="3">PX52</strain>
    </source>
</reference>
<evidence type="ECO:0000313" key="2">
    <source>
        <dbReference type="EMBL" id="QEL14741.1"/>
    </source>
</evidence>
<dbReference type="SUPFAM" id="SSF50800">
    <property type="entry name" value="PK beta-barrel domain-like"/>
    <property type="match status" value="1"/>
</dbReference>
<dbReference type="GO" id="GO:0003824">
    <property type="term" value="F:catalytic activity"/>
    <property type="evidence" value="ECO:0007669"/>
    <property type="project" value="InterPro"/>
</dbReference>
<dbReference type="Gene3D" id="2.40.33.20">
    <property type="entry name" value="PK beta-barrel domain-like"/>
    <property type="match status" value="1"/>
</dbReference>
<accession>A0A5C1A6E8</accession>
<dbReference type="PANTHER" id="PTHR30212">
    <property type="entry name" value="PROTEIN YIIM"/>
    <property type="match status" value="1"/>
</dbReference>
<protein>
    <submittedName>
        <fullName evidence="2">MOSC domain-containing protein</fullName>
    </submittedName>
</protein>
<dbReference type="Proteomes" id="UP000324974">
    <property type="component" value="Chromosome"/>
</dbReference>
<dbReference type="KEGG" id="lrs:PX52LOC_01635"/>
<dbReference type="InterPro" id="IPR005302">
    <property type="entry name" value="MoCF_Sase_C"/>
</dbReference>
<name>A0A5C1A6E8_9BACT</name>
<dbReference type="Pfam" id="PF03473">
    <property type="entry name" value="MOSC"/>
    <property type="match status" value="1"/>
</dbReference>
<dbReference type="GO" id="GO:0030151">
    <property type="term" value="F:molybdenum ion binding"/>
    <property type="evidence" value="ECO:0007669"/>
    <property type="project" value="InterPro"/>
</dbReference>
<feature type="domain" description="MOSC" evidence="1">
    <location>
        <begin position="28"/>
        <end position="162"/>
    </location>
</feature>
<sequence>MKVISLSVGGPREVEWNGETVLTSIFKTPVDRRLHVTTLNFEGDEQSDMTVHGGIEKAVYVYPSEHYPQWRKELPDADLEGAAFGENLTTEGLLEDVRIGDRFRIGTAEFIVTQPRMPCYKLGIKFGRTDVLRRMLKSGRTGFYFSVAVEGDVGAGDAIEPISRAEDAFTVADVVRLFTVESKNQTLLRRAVENPVLPENWKDYFREKLR</sequence>
<dbReference type="PANTHER" id="PTHR30212:SF2">
    <property type="entry name" value="PROTEIN YIIM"/>
    <property type="match status" value="1"/>
</dbReference>
<dbReference type="OrthoDB" id="9786134at2"/>
<dbReference type="EMBL" id="CP042425">
    <property type="protein sequence ID" value="QEL14741.1"/>
    <property type="molecule type" value="Genomic_DNA"/>
</dbReference>
<dbReference type="Pfam" id="PF03475">
    <property type="entry name" value="YiiM_3-alpha"/>
    <property type="match status" value="1"/>
</dbReference>
<keyword evidence="3" id="KW-1185">Reference proteome</keyword>
<dbReference type="GO" id="GO:0030170">
    <property type="term" value="F:pyridoxal phosphate binding"/>
    <property type="evidence" value="ECO:0007669"/>
    <property type="project" value="InterPro"/>
</dbReference>
<dbReference type="InterPro" id="IPR005163">
    <property type="entry name" value="Tri_helical_YiiM-like"/>
</dbReference>
<proteinExistence type="predicted"/>